<keyword evidence="1 4" id="KW-0378">Hydrolase</keyword>
<feature type="chain" id="PRO_5045803869" evidence="2">
    <location>
        <begin position="19"/>
        <end position="280"/>
    </location>
</feature>
<dbReference type="GO" id="GO:0016787">
    <property type="term" value="F:hydrolase activity"/>
    <property type="evidence" value="ECO:0007669"/>
    <property type="project" value="UniProtKB-KW"/>
</dbReference>
<protein>
    <submittedName>
        <fullName evidence="4">Alpha/beta hydrolase</fullName>
    </submittedName>
</protein>
<dbReference type="PANTHER" id="PTHR48081">
    <property type="entry name" value="AB HYDROLASE SUPERFAMILY PROTEIN C4A8.06C"/>
    <property type="match status" value="1"/>
</dbReference>
<dbReference type="RefSeq" id="WP_311592899.1">
    <property type="nucleotide sequence ID" value="NZ_JAVRHV010000002.1"/>
</dbReference>
<gene>
    <name evidence="4" type="ORF">RM519_06750</name>
</gene>
<evidence type="ECO:0000256" key="2">
    <source>
        <dbReference type="SAM" id="SignalP"/>
    </source>
</evidence>
<dbReference type="InterPro" id="IPR029058">
    <property type="entry name" value="AB_hydrolase_fold"/>
</dbReference>
<evidence type="ECO:0000313" key="5">
    <source>
        <dbReference type="Proteomes" id="UP001252186"/>
    </source>
</evidence>
<dbReference type="PANTHER" id="PTHR48081:SF6">
    <property type="entry name" value="PEPTIDASE S9 PROLYL OLIGOPEPTIDASE CATALYTIC DOMAIN-CONTAINING PROTEIN"/>
    <property type="match status" value="1"/>
</dbReference>
<sequence length="280" mass="31128">MKSILVVFIFLSSIISISQTNNEVIYLWENGAPGFETLKNEPEEVKDYWVKNVHNPSLTVFKPEHPNGTAVVICPGGGHNKLVITSEGYRAAKYLNSLGIMAFVLKYRLPREENSPYDLDIHLRQDGLRAMRAVRANAEKYGIDPSKIGMLGFSAGGEVVAEVMYKENGANENSSDKIEQTDAKPNFQILVYPGPLGVPEIFPEDLPPAFMVVANDDGCCSSPVVKILNGYRKMNASVEMHLYSQGGHAFNMGTRSELKSLNTWPDRLKDWLQIEGFISN</sequence>
<comment type="caution">
    <text evidence="4">The sequence shown here is derived from an EMBL/GenBank/DDBJ whole genome shotgun (WGS) entry which is preliminary data.</text>
</comment>
<dbReference type="SUPFAM" id="SSF53474">
    <property type="entry name" value="alpha/beta-Hydrolases"/>
    <property type="match status" value="1"/>
</dbReference>
<accession>A0ABU2Y406</accession>
<dbReference type="EMBL" id="JAVRHV010000002">
    <property type="protein sequence ID" value="MDT0552938.1"/>
    <property type="molecule type" value="Genomic_DNA"/>
</dbReference>
<dbReference type="Gene3D" id="3.40.50.1820">
    <property type="entry name" value="alpha/beta hydrolase"/>
    <property type="match status" value="1"/>
</dbReference>
<reference evidence="4 5" key="1">
    <citation type="submission" date="2023-09" db="EMBL/GenBank/DDBJ databases">
        <authorList>
            <person name="Rey-Velasco X."/>
        </authorList>
    </citation>
    <scope>NUCLEOTIDE SEQUENCE [LARGE SCALE GENOMIC DNA]</scope>
    <source>
        <strain evidence="4 5">P050</strain>
    </source>
</reference>
<evidence type="ECO:0000259" key="3">
    <source>
        <dbReference type="Pfam" id="PF07859"/>
    </source>
</evidence>
<dbReference type="Proteomes" id="UP001252186">
    <property type="component" value="Unassembled WGS sequence"/>
</dbReference>
<organism evidence="4 5">
    <name type="scientific">Urechidicola vernalis</name>
    <dbReference type="NCBI Taxonomy" id="3075600"/>
    <lineage>
        <taxon>Bacteria</taxon>
        <taxon>Pseudomonadati</taxon>
        <taxon>Bacteroidota</taxon>
        <taxon>Flavobacteriia</taxon>
        <taxon>Flavobacteriales</taxon>
        <taxon>Flavobacteriaceae</taxon>
        <taxon>Urechidicola</taxon>
    </lineage>
</organism>
<name>A0ABU2Y406_9FLAO</name>
<dbReference type="InterPro" id="IPR050300">
    <property type="entry name" value="GDXG_lipolytic_enzyme"/>
</dbReference>
<proteinExistence type="predicted"/>
<feature type="signal peptide" evidence="2">
    <location>
        <begin position="1"/>
        <end position="18"/>
    </location>
</feature>
<dbReference type="InterPro" id="IPR013094">
    <property type="entry name" value="AB_hydrolase_3"/>
</dbReference>
<keyword evidence="2" id="KW-0732">Signal</keyword>
<keyword evidence="5" id="KW-1185">Reference proteome</keyword>
<dbReference type="Pfam" id="PF07859">
    <property type="entry name" value="Abhydrolase_3"/>
    <property type="match status" value="1"/>
</dbReference>
<evidence type="ECO:0000313" key="4">
    <source>
        <dbReference type="EMBL" id="MDT0552938.1"/>
    </source>
</evidence>
<feature type="domain" description="Alpha/beta hydrolase fold-3" evidence="3">
    <location>
        <begin position="94"/>
        <end position="194"/>
    </location>
</feature>
<evidence type="ECO:0000256" key="1">
    <source>
        <dbReference type="ARBA" id="ARBA00022801"/>
    </source>
</evidence>